<organism evidence="2 3">
    <name type="scientific">Phenylobacterium terrae</name>
    <dbReference type="NCBI Taxonomy" id="2665495"/>
    <lineage>
        <taxon>Bacteria</taxon>
        <taxon>Pseudomonadati</taxon>
        <taxon>Pseudomonadota</taxon>
        <taxon>Alphaproteobacteria</taxon>
        <taxon>Caulobacterales</taxon>
        <taxon>Caulobacteraceae</taxon>
        <taxon>Phenylobacterium</taxon>
    </lineage>
</organism>
<comment type="caution">
    <text evidence="2">The sequence shown here is derived from an EMBL/GenBank/DDBJ whole genome shotgun (WGS) entry which is preliminary data.</text>
</comment>
<dbReference type="Gene3D" id="1.20.1260.10">
    <property type="match status" value="1"/>
</dbReference>
<feature type="region of interest" description="Disordered" evidence="1">
    <location>
        <begin position="385"/>
        <end position="419"/>
    </location>
</feature>
<evidence type="ECO:0000256" key="1">
    <source>
        <dbReference type="SAM" id="MobiDB-lite"/>
    </source>
</evidence>
<evidence type="ECO:0000313" key="2">
    <source>
        <dbReference type="EMBL" id="MFD1784619.1"/>
    </source>
</evidence>
<evidence type="ECO:0008006" key="4">
    <source>
        <dbReference type="Google" id="ProtNLM"/>
    </source>
</evidence>
<proteinExistence type="predicted"/>
<protein>
    <recommendedName>
        <fullName evidence="4">Ferritin-like domain-containing protein</fullName>
    </recommendedName>
</protein>
<gene>
    <name evidence="2" type="ORF">ACFSC0_14535</name>
</gene>
<dbReference type="SUPFAM" id="SSF47240">
    <property type="entry name" value="Ferritin-like"/>
    <property type="match status" value="2"/>
</dbReference>
<name>A0ABW4N373_9CAUL</name>
<evidence type="ECO:0000313" key="3">
    <source>
        <dbReference type="Proteomes" id="UP001597237"/>
    </source>
</evidence>
<dbReference type="InterPro" id="IPR012347">
    <property type="entry name" value="Ferritin-like"/>
</dbReference>
<reference evidence="3" key="1">
    <citation type="journal article" date="2019" name="Int. J. Syst. Evol. Microbiol.">
        <title>The Global Catalogue of Microorganisms (GCM) 10K type strain sequencing project: providing services to taxonomists for standard genome sequencing and annotation.</title>
        <authorList>
            <consortium name="The Broad Institute Genomics Platform"/>
            <consortium name="The Broad Institute Genome Sequencing Center for Infectious Disease"/>
            <person name="Wu L."/>
            <person name="Ma J."/>
        </authorList>
    </citation>
    <scope>NUCLEOTIDE SEQUENCE [LARGE SCALE GENOMIC DNA]</scope>
    <source>
        <strain evidence="3">DFY28</strain>
    </source>
</reference>
<sequence length="419" mass="48625">MSFNPLQERGIPLDRQLRNWSELNVTPYRKEDVHPFSRCRGIVANGIEVEAVMFSHNMARHTLDPDIKRRLAMVRRVEAQQQKAINWLIPGEETTLEVTIGYEQVAVDLTAWIARHETDPYLRQVYEFGVLEDFDHLYRYSNLYELMEGKHANWIVGELTEITPGRPTIFEHRHPFDEIRRPMTAVASDPQSILNALTVMSAEQQTMNYYMTIGNRFIEPLARGLYAEIGMIEEQHVSHYESILDPSATWIENLLFHELNECWIYYSFMQTEPDPRVKQVYETHLAMEIEHLHIAAELMREVERRDPEALLPKSLDHVLTFEENKQWVRGILDAQVHLTSKESDFVPVGSLGQEDRYFAYNSRVNQGGTPSEQVIEMNRQANGRDYRLETEGDNPVEGLRQGGDGRTRGYSDQHPGLQA</sequence>
<accession>A0ABW4N373</accession>
<dbReference type="Proteomes" id="UP001597237">
    <property type="component" value="Unassembled WGS sequence"/>
</dbReference>
<dbReference type="EMBL" id="JBHUEY010000006">
    <property type="protein sequence ID" value="MFD1784619.1"/>
    <property type="molecule type" value="Genomic_DNA"/>
</dbReference>
<keyword evidence="3" id="KW-1185">Reference proteome</keyword>
<dbReference type="RefSeq" id="WP_377280762.1">
    <property type="nucleotide sequence ID" value="NZ_JBHRSI010000002.1"/>
</dbReference>
<dbReference type="InterPro" id="IPR009078">
    <property type="entry name" value="Ferritin-like_SF"/>
</dbReference>